<reference evidence="1" key="1">
    <citation type="submission" date="2022-04" db="EMBL/GenBank/DDBJ databases">
        <title>Flavobacterium pygoscelis sp. nov. isolated from Chinstrap chick (Pygoscelis antarcticus).</title>
        <authorList>
            <person name="Irgang R."/>
            <person name="Poblete-Morales M."/>
            <person name="Avendano-Herrera R."/>
        </authorList>
    </citation>
    <scope>NUCLEOTIDE SEQUENCE</scope>
    <source>
        <strain evidence="1">I-SCBP12n</strain>
    </source>
</reference>
<keyword evidence="2" id="KW-1185">Reference proteome</keyword>
<dbReference type="Proteomes" id="UP001139260">
    <property type="component" value="Unassembled WGS sequence"/>
</dbReference>
<evidence type="ECO:0000313" key="2">
    <source>
        <dbReference type="Proteomes" id="UP001139260"/>
    </source>
</evidence>
<name>A0A9X1XTZ4_9FLAO</name>
<evidence type="ECO:0000313" key="1">
    <source>
        <dbReference type="EMBL" id="MCK8143435.1"/>
    </source>
</evidence>
<proteinExistence type="predicted"/>
<accession>A0A9X1XTZ4</accession>
<comment type="caution">
    <text evidence="1">The sequence shown here is derived from an EMBL/GenBank/DDBJ whole genome shotgun (WGS) entry which is preliminary data.</text>
</comment>
<sequence>MKQRQINLLNELIEKRNEIFFGGNYNLLIHSVLNTVKLPNLIQFYLTVPNNDLKKSVESNLLKRIEVYKYSSKVYSKIHKELIDCDYSKRQRIRIILYALLPNLKKIYYEDFFDTFYNSKYRNDVKYALKIYKNVANPKRDNILLGDYYQTDNESYLRALLLYGNENILVMNIEKIWSKNPSEYLKNRIIRRLMNNNIEKLEFIEQINPEHFLYVLCNSKKETKEEALIKCYNEISNEIKHFAIYNLSKTGKWKLVENEIKRYIS</sequence>
<dbReference type="EMBL" id="JALNUB010000034">
    <property type="protein sequence ID" value="MCK8143435.1"/>
    <property type="molecule type" value="Genomic_DNA"/>
</dbReference>
<gene>
    <name evidence="1" type="ORF">MW871_16205</name>
</gene>
<dbReference type="RefSeq" id="WP_248429427.1">
    <property type="nucleotide sequence ID" value="NZ_JALNUB010000034.1"/>
</dbReference>
<dbReference type="AlphaFoldDB" id="A0A9X1XTZ4"/>
<organism evidence="1 2">
    <name type="scientific">Flavobacterium pygoscelis</name>
    <dbReference type="NCBI Taxonomy" id="2893176"/>
    <lineage>
        <taxon>Bacteria</taxon>
        <taxon>Pseudomonadati</taxon>
        <taxon>Bacteroidota</taxon>
        <taxon>Flavobacteriia</taxon>
        <taxon>Flavobacteriales</taxon>
        <taxon>Flavobacteriaceae</taxon>
        <taxon>Flavobacterium</taxon>
    </lineage>
</organism>
<protein>
    <submittedName>
        <fullName evidence="1">Uncharacterized protein</fullName>
    </submittedName>
</protein>